<evidence type="ECO:0000256" key="5">
    <source>
        <dbReference type="ARBA" id="ARBA00023136"/>
    </source>
</evidence>
<feature type="transmembrane region" description="Helical" evidence="6">
    <location>
        <begin position="81"/>
        <end position="103"/>
    </location>
</feature>
<comment type="caution">
    <text evidence="8">The sequence shown here is derived from an EMBL/GenBank/DDBJ whole genome shotgun (WGS) entry which is preliminary data.</text>
</comment>
<protein>
    <recommendedName>
        <fullName evidence="7">Cytochrome b561 bacterial/Ni-hydrogenase domain-containing protein</fullName>
    </recommendedName>
</protein>
<feature type="transmembrane region" description="Helical" evidence="6">
    <location>
        <begin position="132"/>
        <end position="157"/>
    </location>
</feature>
<dbReference type="Pfam" id="PF01292">
    <property type="entry name" value="Ni_hydr_CYTB"/>
    <property type="match status" value="1"/>
</dbReference>
<reference evidence="8 9" key="1">
    <citation type="submission" date="2017-09" db="EMBL/GenBank/DDBJ databases">
        <title>Bacterial strain isolated from the female urinary microbiota.</title>
        <authorList>
            <person name="Thomas-White K."/>
            <person name="Kumar N."/>
            <person name="Forster S."/>
            <person name="Putonti C."/>
            <person name="Lawley T."/>
            <person name="Wolfe A.J."/>
        </authorList>
    </citation>
    <scope>NUCLEOTIDE SEQUENCE [LARGE SCALE GENOMIC DNA]</scope>
    <source>
        <strain evidence="8 9">UMB0680</strain>
    </source>
</reference>
<dbReference type="RefSeq" id="WP_102162484.1">
    <property type="nucleotide sequence ID" value="NZ_JALXPL010000040.1"/>
</dbReference>
<dbReference type="InterPro" id="IPR011577">
    <property type="entry name" value="Cyt_b561_bac/Ni-Hgenase"/>
</dbReference>
<feature type="domain" description="Cytochrome b561 bacterial/Ni-hydrogenase" evidence="7">
    <location>
        <begin position="78"/>
        <end position="277"/>
    </location>
</feature>
<keyword evidence="9" id="KW-1185">Reference proteome</keyword>
<evidence type="ECO:0000256" key="1">
    <source>
        <dbReference type="ARBA" id="ARBA00004651"/>
    </source>
</evidence>
<dbReference type="Proteomes" id="UP000235703">
    <property type="component" value="Unassembled WGS sequence"/>
</dbReference>
<dbReference type="GO" id="GO:0005886">
    <property type="term" value="C:plasma membrane"/>
    <property type="evidence" value="ECO:0007669"/>
    <property type="project" value="UniProtKB-SubCell"/>
</dbReference>
<feature type="transmembrane region" description="Helical" evidence="6">
    <location>
        <begin position="243"/>
        <end position="266"/>
    </location>
</feature>
<feature type="transmembrane region" description="Helical" evidence="6">
    <location>
        <begin position="201"/>
        <end position="222"/>
    </location>
</feature>
<evidence type="ECO:0000256" key="3">
    <source>
        <dbReference type="ARBA" id="ARBA00022692"/>
    </source>
</evidence>
<dbReference type="Gene3D" id="1.20.950.20">
    <property type="entry name" value="Transmembrane di-heme cytochromes, Chain C"/>
    <property type="match status" value="1"/>
</dbReference>
<keyword evidence="4 6" id="KW-1133">Transmembrane helix</keyword>
<organism evidence="8 9">
    <name type="scientific">Brevibacterium luteolum</name>
    <dbReference type="NCBI Taxonomy" id="199591"/>
    <lineage>
        <taxon>Bacteria</taxon>
        <taxon>Bacillati</taxon>
        <taxon>Actinomycetota</taxon>
        <taxon>Actinomycetes</taxon>
        <taxon>Micrococcales</taxon>
        <taxon>Brevibacteriaceae</taxon>
        <taxon>Brevibacterium</taxon>
    </lineage>
</organism>
<keyword evidence="3 6" id="KW-0812">Transmembrane</keyword>
<dbReference type="OrthoDB" id="9795587at2"/>
<feature type="transmembrane region" description="Helical" evidence="6">
    <location>
        <begin position="286"/>
        <end position="310"/>
    </location>
</feature>
<proteinExistence type="predicted"/>
<name>A0A2N6PGC5_9MICO</name>
<dbReference type="EMBL" id="PNFZ01000005">
    <property type="protein sequence ID" value="PMB97728.1"/>
    <property type="molecule type" value="Genomic_DNA"/>
</dbReference>
<dbReference type="InterPro" id="IPR016174">
    <property type="entry name" value="Di-haem_cyt_TM"/>
</dbReference>
<evidence type="ECO:0000256" key="6">
    <source>
        <dbReference type="SAM" id="Phobius"/>
    </source>
</evidence>
<sequence>MAAADSKKKRKKKKKKGGGTPFRESPFFKLVWIVPIALVVLAIAGVLARMFLGSASGQEFLAKYPGHSELPAGTPEGFPWWAQWQHFFNIFLMVLIIRSGWLVRVQQKPEAYWTRTVKKRKKGAAEPTKMSIYLWLHLSLDVLWLLNGFIFVILLFASGHWARVVPVSWDIFPNMVSAGLQYLSFDWPQEMAWVNYNALQVMAYFVTIFIAAPLAAISGVRMSPIWQNTWPISKAYPAPVARAIHLPVMFYFVAFIVIHVLLVFTTGMRHNLNMMFSWTGDNATSWWGFIMFAIAMIVLAVGWIAARPLFLQPVAQMSGKVTTR</sequence>
<dbReference type="SUPFAM" id="SSF81342">
    <property type="entry name" value="Transmembrane di-heme cytochromes"/>
    <property type="match status" value="1"/>
</dbReference>
<dbReference type="AlphaFoldDB" id="A0A2N6PGC5"/>
<keyword evidence="5 6" id="KW-0472">Membrane</keyword>
<accession>A0A2N6PGC5</accession>
<evidence type="ECO:0000313" key="8">
    <source>
        <dbReference type="EMBL" id="PMB97728.1"/>
    </source>
</evidence>
<evidence type="ECO:0000256" key="2">
    <source>
        <dbReference type="ARBA" id="ARBA00022475"/>
    </source>
</evidence>
<evidence type="ECO:0000313" key="9">
    <source>
        <dbReference type="Proteomes" id="UP000235703"/>
    </source>
</evidence>
<dbReference type="GO" id="GO:0009055">
    <property type="term" value="F:electron transfer activity"/>
    <property type="evidence" value="ECO:0007669"/>
    <property type="project" value="InterPro"/>
</dbReference>
<dbReference type="GO" id="GO:0022904">
    <property type="term" value="P:respiratory electron transport chain"/>
    <property type="evidence" value="ECO:0007669"/>
    <property type="project" value="InterPro"/>
</dbReference>
<gene>
    <name evidence="8" type="ORF">CJ198_10045</name>
</gene>
<comment type="subcellular location">
    <subcellularLocation>
        <location evidence="1">Cell membrane</location>
        <topology evidence="1">Multi-pass membrane protein</topology>
    </subcellularLocation>
</comment>
<evidence type="ECO:0000256" key="4">
    <source>
        <dbReference type="ARBA" id="ARBA00022989"/>
    </source>
</evidence>
<keyword evidence="2" id="KW-1003">Cell membrane</keyword>
<evidence type="ECO:0000259" key="7">
    <source>
        <dbReference type="Pfam" id="PF01292"/>
    </source>
</evidence>